<sequence length="120" mass="13076">MQALKRDLAIGIVICGLTLMLVMAWGGPFTSSPYAQDQQQQPQTQQSQQQPDQNQKAGIFTGTIIKDGHQYALSDASGTIYKLDDSERAKPYEGKPVKVTGEFDGQANVIYVESIEPAKG</sequence>
<dbReference type="Proteomes" id="UP000239735">
    <property type="component" value="Unassembled WGS sequence"/>
</dbReference>
<accession>A0A2N9LK52</accession>
<feature type="compositionally biased region" description="Low complexity" evidence="1">
    <location>
        <begin position="36"/>
        <end position="55"/>
    </location>
</feature>
<gene>
    <name evidence="2" type="ORF">SBA5_40008</name>
</gene>
<dbReference type="OrthoDB" id="129556at2"/>
<dbReference type="InterPro" id="IPR043856">
    <property type="entry name" value="DUF5818"/>
</dbReference>
<evidence type="ECO:0000313" key="2">
    <source>
        <dbReference type="EMBL" id="SPE23483.1"/>
    </source>
</evidence>
<organism evidence="2 3">
    <name type="scientific">Candidatus Sulfuritelmatomonas gaucii</name>
    <dbReference type="NCBI Taxonomy" id="2043161"/>
    <lineage>
        <taxon>Bacteria</taxon>
        <taxon>Pseudomonadati</taxon>
        <taxon>Acidobacteriota</taxon>
        <taxon>Terriglobia</taxon>
        <taxon>Terriglobales</taxon>
        <taxon>Acidobacteriaceae</taxon>
        <taxon>Candidatus Sulfuritelmatomonas</taxon>
    </lineage>
</organism>
<proteinExistence type="predicted"/>
<name>A0A2N9LK52_9BACT</name>
<feature type="region of interest" description="Disordered" evidence="1">
    <location>
        <begin position="32"/>
        <end position="58"/>
    </location>
</feature>
<dbReference type="Pfam" id="PF19135">
    <property type="entry name" value="DUF5818"/>
    <property type="match status" value="1"/>
</dbReference>
<dbReference type="AlphaFoldDB" id="A0A2N9LK52"/>
<dbReference type="EMBL" id="OKRB01000097">
    <property type="protein sequence ID" value="SPE23483.1"/>
    <property type="molecule type" value="Genomic_DNA"/>
</dbReference>
<reference evidence="3" key="1">
    <citation type="submission" date="2018-02" db="EMBL/GenBank/DDBJ databases">
        <authorList>
            <person name="Hausmann B."/>
        </authorList>
    </citation>
    <scope>NUCLEOTIDE SEQUENCE [LARGE SCALE GENOMIC DNA]</scope>
    <source>
        <strain evidence="3">Peat soil MAG SbA5</strain>
    </source>
</reference>
<protein>
    <submittedName>
        <fullName evidence="2">Uncharacterized protein</fullName>
    </submittedName>
</protein>
<evidence type="ECO:0000256" key="1">
    <source>
        <dbReference type="SAM" id="MobiDB-lite"/>
    </source>
</evidence>
<evidence type="ECO:0000313" key="3">
    <source>
        <dbReference type="Proteomes" id="UP000239735"/>
    </source>
</evidence>